<protein>
    <submittedName>
        <fullName evidence="2">Uncharacterized protein</fullName>
    </submittedName>
</protein>
<dbReference type="AlphaFoldDB" id="A0A914GUJ6"/>
<sequence>MHEMASHCGIGRGATTTRLCNISPTKPKSNTSPTQHFAYLHFAYTANRQHFAYRHLCCFCETGHLPS</sequence>
<organism evidence="1 2">
    <name type="scientific">Globodera rostochiensis</name>
    <name type="common">Golden nematode worm</name>
    <name type="synonym">Heterodera rostochiensis</name>
    <dbReference type="NCBI Taxonomy" id="31243"/>
    <lineage>
        <taxon>Eukaryota</taxon>
        <taxon>Metazoa</taxon>
        <taxon>Ecdysozoa</taxon>
        <taxon>Nematoda</taxon>
        <taxon>Chromadorea</taxon>
        <taxon>Rhabditida</taxon>
        <taxon>Tylenchina</taxon>
        <taxon>Tylenchomorpha</taxon>
        <taxon>Tylenchoidea</taxon>
        <taxon>Heteroderidae</taxon>
        <taxon>Heteroderinae</taxon>
        <taxon>Globodera</taxon>
    </lineage>
</organism>
<dbReference type="WBParaSite" id="Gr19_v10_g11340.t1">
    <property type="protein sequence ID" value="Gr19_v10_g11340.t1"/>
    <property type="gene ID" value="Gr19_v10_g11340"/>
</dbReference>
<evidence type="ECO:0000313" key="1">
    <source>
        <dbReference type="Proteomes" id="UP000887572"/>
    </source>
</evidence>
<name>A0A914GUJ6_GLORO</name>
<keyword evidence="1" id="KW-1185">Reference proteome</keyword>
<dbReference type="Proteomes" id="UP000887572">
    <property type="component" value="Unplaced"/>
</dbReference>
<reference evidence="2" key="1">
    <citation type="submission" date="2022-11" db="UniProtKB">
        <authorList>
            <consortium name="WormBaseParasite"/>
        </authorList>
    </citation>
    <scope>IDENTIFICATION</scope>
</reference>
<evidence type="ECO:0000313" key="2">
    <source>
        <dbReference type="WBParaSite" id="Gr19_v10_g11340.t1"/>
    </source>
</evidence>
<proteinExistence type="predicted"/>
<accession>A0A914GUJ6</accession>